<evidence type="ECO:0000256" key="1">
    <source>
        <dbReference type="SAM" id="MobiDB-lite"/>
    </source>
</evidence>
<dbReference type="EMBL" id="RSCD01000034">
    <property type="protein sequence ID" value="RSH80698.1"/>
    <property type="molecule type" value="Genomic_DNA"/>
</dbReference>
<organism evidence="2 3">
    <name type="scientific">Saitozyma podzolica</name>
    <dbReference type="NCBI Taxonomy" id="1890683"/>
    <lineage>
        <taxon>Eukaryota</taxon>
        <taxon>Fungi</taxon>
        <taxon>Dikarya</taxon>
        <taxon>Basidiomycota</taxon>
        <taxon>Agaricomycotina</taxon>
        <taxon>Tremellomycetes</taxon>
        <taxon>Tremellales</taxon>
        <taxon>Trimorphomycetaceae</taxon>
        <taxon>Saitozyma</taxon>
    </lineage>
</organism>
<name>A0A427XPD4_9TREE</name>
<reference evidence="2 3" key="1">
    <citation type="submission" date="2018-11" db="EMBL/GenBank/DDBJ databases">
        <title>Genome sequence of Saitozyma podzolica DSM 27192.</title>
        <authorList>
            <person name="Aliyu H."/>
            <person name="Gorte O."/>
            <person name="Ochsenreither K."/>
        </authorList>
    </citation>
    <scope>NUCLEOTIDE SEQUENCE [LARGE SCALE GENOMIC DNA]</scope>
    <source>
        <strain evidence="2 3">DSM 27192</strain>
    </source>
</reference>
<comment type="caution">
    <text evidence="2">The sequence shown here is derived from an EMBL/GenBank/DDBJ whole genome shotgun (WGS) entry which is preliminary data.</text>
</comment>
<dbReference type="Proteomes" id="UP000279259">
    <property type="component" value="Unassembled WGS sequence"/>
</dbReference>
<protein>
    <submittedName>
        <fullName evidence="2">Uncharacterized protein</fullName>
    </submittedName>
</protein>
<accession>A0A427XPD4</accession>
<evidence type="ECO:0000313" key="2">
    <source>
        <dbReference type="EMBL" id="RSH80698.1"/>
    </source>
</evidence>
<proteinExistence type="predicted"/>
<dbReference type="OrthoDB" id="2575404at2759"/>
<dbReference type="AlphaFoldDB" id="A0A427XPD4"/>
<evidence type="ECO:0000313" key="3">
    <source>
        <dbReference type="Proteomes" id="UP000279259"/>
    </source>
</evidence>
<keyword evidence="3" id="KW-1185">Reference proteome</keyword>
<sequence length="162" mass="17333">MNGSTTKVFASWKHVMTRGAYNLMLKRLSLCLLQARILLDNQDVHGLSNALTLALATPVKVDEASAHVSPESFQPSKSKAAAFLDALEACDFKAVTIPRTASPGAPAIPPSNPPGEAEDDMVSTSEVKVIMEQLKALRALDECSIALSVTTNFAYWKLGVSC</sequence>
<gene>
    <name evidence="2" type="ORF">EHS25_007176</name>
</gene>
<feature type="region of interest" description="Disordered" evidence="1">
    <location>
        <begin position="101"/>
        <end position="120"/>
    </location>
</feature>